<reference evidence="2" key="1">
    <citation type="submission" date="2023-07" db="EMBL/GenBank/DDBJ databases">
        <title>draft genome sequence of fig (Ficus carica).</title>
        <authorList>
            <person name="Takahashi T."/>
            <person name="Nishimura K."/>
        </authorList>
    </citation>
    <scope>NUCLEOTIDE SEQUENCE</scope>
</reference>
<gene>
    <name evidence="2" type="ORF">TIFTF001_026775</name>
</gene>
<dbReference type="Proteomes" id="UP001187192">
    <property type="component" value="Unassembled WGS sequence"/>
</dbReference>
<dbReference type="InterPro" id="IPR005162">
    <property type="entry name" value="Retrotrans_gag_dom"/>
</dbReference>
<dbReference type="PANTHER" id="PTHR33223">
    <property type="entry name" value="CCHC-TYPE DOMAIN-CONTAINING PROTEIN"/>
    <property type="match status" value="1"/>
</dbReference>
<protein>
    <recommendedName>
        <fullName evidence="1">Retrotransposon gag domain-containing protein</fullName>
    </recommendedName>
</protein>
<evidence type="ECO:0000313" key="3">
    <source>
        <dbReference type="Proteomes" id="UP001187192"/>
    </source>
</evidence>
<sequence length="178" mass="21126">MTRLLRNFRNLNHKSLQEVQTPPWIRTMERMFSYAKVPNADKVSCATFMLRNDANYWWDTMASVHDVTAMTWERFREIFETKYFTAATRKEKKNEFINLKQGSMSVDEYIRKFEELSRYAPQLVGSDTLKVGQFLEGLKPEIYRDVTMDGMVGVTRAARALDVEQNVLRMRFEIEMQR</sequence>
<feature type="domain" description="Retrotransposon gag" evidence="1">
    <location>
        <begin position="46"/>
        <end position="140"/>
    </location>
</feature>
<dbReference type="AlphaFoldDB" id="A0AA88DM42"/>
<keyword evidence="3" id="KW-1185">Reference proteome</keyword>
<organism evidence="2 3">
    <name type="scientific">Ficus carica</name>
    <name type="common">Common fig</name>
    <dbReference type="NCBI Taxonomy" id="3494"/>
    <lineage>
        <taxon>Eukaryota</taxon>
        <taxon>Viridiplantae</taxon>
        <taxon>Streptophyta</taxon>
        <taxon>Embryophyta</taxon>
        <taxon>Tracheophyta</taxon>
        <taxon>Spermatophyta</taxon>
        <taxon>Magnoliopsida</taxon>
        <taxon>eudicotyledons</taxon>
        <taxon>Gunneridae</taxon>
        <taxon>Pentapetalae</taxon>
        <taxon>rosids</taxon>
        <taxon>fabids</taxon>
        <taxon>Rosales</taxon>
        <taxon>Moraceae</taxon>
        <taxon>Ficeae</taxon>
        <taxon>Ficus</taxon>
    </lineage>
</organism>
<evidence type="ECO:0000313" key="2">
    <source>
        <dbReference type="EMBL" id="GMN57670.1"/>
    </source>
</evidence>
<dbReference type="Pfam" id="PF03732">
    <property type="entry name" value="Retrotrans_gag"/>
    <property type="match status" value="1"/>
</dbReference>
<comment type="caution">
    <text evidence="2">The sequence shown here is derived from an EMBL/GenBank/DDBJ whole genome shotgun (WGS) entry which is preliminary data.</text>
</comment>
<accession>A0AA88DM42</accession>
<name>A0AA88DM42_FICCA</name>
<proteinExistence type="predicted"/>
<evidence type="ECO:0000259" key="1">
    <source>
        <dbReference type="Pfam" id="PF03732"/>
    </source>
</evidence>
<dbReference type="PANTHER" id="PTHR33223:SF6">
    <property type="entry name" value="CCHC-TYPE DOMAIN-CONTAINING PROTEIN"/>
    <property type="match status" value="1"/>
</dbReference>
<dbReference type="EMBL" id="BTGU01000071">
    <property type="protein sequence ID" value="GMN57670.1"/>
    <property type="molecule type" value="Genomic_DNA"/>
</dbReference>